<keyword evidence="1" id="KW-0812">Transmembrane</keyword>
<dbReference type="AlphaFoldDB" id="A0A239FBQ1"/>
<proteinExistence type="predicted"/>
<reference evidence="2 3" key="1">
    <citation type="submission" date="2017-06" db="EMBL/GenBank/DDBJ databases">
        <authorList>
            <person name="Kim H.J."/>
            <person name="Triplett B.A."/>
        </authorList>
    </citation>
    <scope>NUCLEOTIDE SEQUENCE [LARGE SCALE GENOMIC DNA]</scope>
    <source>
        <strain evidence="2 3">CGMCC 4.2132</strain>
    </source>
</reference>
<protein>
    <submittedName>
        <fullName evidence="2">Uncharacterized protein</fullName>
    </submittedName>
</protein>
<organism evidence="2 3">
    <name type="scientific">Streptosporangium subroseum</name>
    <dbReference type="NCBI Taxonomy" id="106412"/>
    <lineage>
        <taxon>Bacteria</taxon>
        <taxon>Bacillati</taxon>
        <taxon>Actinomycetota</taxon>
        <taxon>Actinomycetes</taxon>
        <taxon>Streptosporangiales</taxon>
        <taxon>Streptosporangiaceae</taxon>
        <taxon>Streptosporangium</taxon>
    </lineage>
</organism>
<name>A0A239FBQ1_9ACTN</name>
<feature type="transmembrane region" description="Helical" evidence="1">
    <location>
        <begin position="147"/>
        <end position="166"/>
    </location>
</feature>
<feature type="transmembrane region" description="Helical" evidence="1">
    <location>
        <begin position="35"/>
        <end position="56"/>
    </location>
</feature>
<gene>
    <name evidence="2" type="ORF">SAMN05216276_101191</name>
</gene>
<evidence type="ECO:0000313" key="2">
    <source>
        <dbReference type="EMBL" id="SNS54470.1"/>
    </source>
</evidence>
<dbReference type="RefSeq" id="WP_089207698.1">
    <property type="nucleotide sequence ID" value="NZ_FZOD01000011.1"/>
</dbReference>
<dbReference type="EMBL" id="FZOD01000011">
    <property type="protein sequence ID" value="SNS54470.1"/>
    <property type="molecule type" value="Genomic_DNA"/>
</dbReference>
<dbReference type="Proteomes" id="UP000198282">
    <property type="component" value="Unassembled WGS sequence"/>
</dbReference>
<keyword evidence="1" id="KW-0472">Membrane</keyword>
<dbReference type="OrthoDB" id="3539325at2"/>
<feature type="transmembrane region" description="Helical" evidence="1">
    <location>
        <begin position="108"/>
        <end position="135"/>
    </location>
</feature>
<evidence type="ECO:0000256" key="1">
    <source>
        <dbReference type="SAM" id="Phobius"/>
    </source>
</evidence>
<evidence type="ECO:0000313" key="3">
    <source>
        <dbReference type="Proteomes" id="UP000198282"/>
    </source>
</evidence>
<keyword evidence="3" id="KW-1185">Reference proteome</keyword>
<accession>A0A239FBQ1</accession>
<keyword evidence="1" id="KW-1133">Transmembrane helix</keyword>
<feature type="transmembrane region" description="Helical" evidence="1">
    <location>
        <begin position="62"/>
        <end position="87"/>
    </location>
</feature>
<sequence length="179" mass="19269">MTGNLSERWQQAQAKAMEHDLLPGWYATRGRRRMLAAAGTFAVGLMWVDAAVSWSIGPSDDAARISLILLAVMFVIYMPAVTLLNIATRGVNELAERRLDERQVGERLRAIALAHRIMLGILVALVAVALAAGLARGGPGSSVPTTTVVQLSIALALTHFVLPLIVSAWRLPDPPPDDE</sequence>